<feature type="transmembrane region" description="Helical" evidence="1">
    <location>
        <begin position="51"/>
        <end position="69"/>
    </location>
</feature>
<reference evidence="2 3" key="1">
    <citation type="journal article" date="2024" name="J Genomics">
        <title>Draft genome sequencing and assembly of Favolaschia claudopus CIRM-BRFM 2984 isolated from oak limbs.</title>
        <authorList>
            <person name="Navarro D."/>
            <person name="Drula E."/>
            <person name="Chaduli D."/>
            <person name="Cazenave R."/>
            <person name="Ahrendt S."/>
            <person name="Wang J."/>
            <person name="Lipzen A."/>
            <person name="Daum C."/>
            <person name="Barry K."/>
            <person name="Grigoriev I.V."/>
            <person name="Favel A."/>
            <person name="Rosso M.N."/>
            <person name="Martin F."/>
        </authorList>
    </citation>
    <scope>NUCLEOTIDE SEQUENCE [LARGE SCALE GENOMIC DNA]</scope>
    <source>
        <strain evidence="2 3">CIRM-BRFM 2984</strain>
    </source>
</reference>
<comment type="caution">
    <text evidence="2">The sequence shown here is derived from an EMBL/GenBank/DDBJ whole genome shotgun (WGS) entry which is preliminary data.</text>
</comment>
<evidence type="ECO:0000313" key="2">
    <source>
        <dbReference type="EMBL" id="KAK7029801.1"/>
    </source>
</evidence>
<evidence type="ECO:0000313" key="3">
    <source>
        <dbReference type="Proteomes" id="UP001362999"/>
    </source>
</evidence>
<dbReference type="AlphaFoldDB" id="A0AAW0BSD1"/>
<keyword evidence="3" id="KW-1185">Reference proteome</keyword>
<proteinExistence type="predicted"/>
<keyword evidence="1" id="KW-0812">Transmembrane</keyword>
<protein>
    <submittedName>
        <fullName evidence="2">Uncharacterized protein</fullName>
    </submittedName>
</protein>
<dbReference type="EMBL" id="JAWWNJ010000026">
    <property type="protein sequence ID" value="KAK7029801.1"/>
    <property type="molecule type" value="Genomic_DNA"/>
</dbReference>
<gene>
    <name evidence="2" type="ORF">R3P38DRAFT_880584</name>
</gene>
<sequence>MFDSTDEVIFCELSAQRESPLRCGHDRVIWCGCSSPVRLQRFTVTARTSSSILLLLGATTDSIVITVLVPSTKFSQKKSTGDLSRLLQSLTSSVLAALMRIILSLLILDRRLRAEWIKIQHTARNRLAFEHRPNARYTAGSHFL</sequence>
<feature type="transmembrane region" description="Helical" evidence="1">
    <location>
        <begin position="89"/>
        <end position="108"/>
    </location>
</feature>
<keyword evidence="1" id="KW-0472">Membrane</keyword>
<evidence type="ECO:0000256" key="1">
    <source>
        <dbReference type="SAM" id="Phobius"/>
    </source>
</evidence>
<name>A0AAW0BSD1_9AGAR</name>
<accession>A0AAW0BSD1</accession>
<keyword evidence="1" id="KW-1133">Transmembrane helix</keyword>
<organism evidence="2 3">
    <name type="scientific">Favolaschia claudopus</name>
    <dbReference type="NCBI Taxonomy" id="2862362"/>
    <lineage>
        <taxon>Eukaryota</taxon>
        <taxon>Fungi</taxon>
        <taxon>Dikarya</taxon>
        <taxon>Basidiomycota</taxon>
        <taxon>Agaricomycotina</taxon>
        <taxon>Agaricomycetes</taxon>
        <taxon>Agaricomycetidae</taxon>
        <taxon>Agaricales</taxon>
        <taxon>Marasmiineae</taxon>
        <taxon>Mycenaceae</taxon>
        <taxon>Favolaschia</taxon>
    </lineage>
</organism>
<dbReference type="Proteomes" id="UP001362999">
    <property type="component" value="Unassembled WGS sequence"/>
</dbReference>